<evidence type="ECO:0000313" key="3">
    <source>
        <dbReference type="Proteomes" id="UP000288028"/>
    </source>
</evidence>
<feature type="transmembrane region" description="Helical" evidence="1">
    <location>
        <begin position="81"/>
        <end position="100"/>
    </location>
</feature>
<accession>A0A430AWF3</accession>
<feature type="transmembrane region" description="Helical" evidence="1">
    <location>
        <begin position="171"/>
        <end position="193"/>
    </location>
</feature>
<dbReference type="GeneID" id="95581105"/>
<feature type="transmembrane region" description="Helical" evidence="1">
    <location>
        <begin position="138"/>
        <end position="164"/>
    </location>
</feature>
<dbReference type="RefSeq" id="WP_126795271.1">
    <property type="nucleotide sequence ID" value="NZ_CP060720.1"/>
</dbReference>
<proteinExistence type="predicted"/>
<protein>
    <submittedName>
        <fullName evidence="2">Uncharacterized protein</fullName>
    </submittedName>
</protein>
<name>A0A430AWF3_9ENTE</name>
<keyword evidence="1" id="KW-0812">Transmembrane</keyword>
<keyword evidence="3" id="KW-1185">Reference proteome</keyword>
<dbReference type="AlphaFoldDB" id="A0A430AWF3"/>
<keyword evidence="1" id="KW-1133">Transmembrane helix</keyword>
<feature type="transmembrane region" description="Helical" evidence="1">
    <location>
        <begin position="47"/>
        <end position="69"/>
    </location>
</feature>
<sequence length="251" mass="28421">MNKSAIIRTQLIQQLKYIGLFMIFYVFFLGAAVGIENYTTLERSFDGISYLFMIFLIVIAWVSFLTNITLYSYHSFNRKTIFNRTVIVQLIVSLLSSLLIEAHNFLVTKIPFFSFIEPDDSVRVVYANQLTSNVGLQYVISILFMTLVIFGVLLLADLVLVLTYAIKRRNLLIILFVLFALVVGVLLSIPYWSKGMLSLMIKVLGFLTGTGQSLVPSIVVPSVLVLLVGLLSYFLGLRKVKKLEVHKNVFI</sequence>
<reference evidence="2 3" key="1">
    <citation type="submission" date="2017-05" db="EMBL/GenBank/DDBJ databases">
        <title>Vagococcus spp. assemblies.</title>
        <authorList>
            <person name="Gulvik C.A."/>
        </authorList>
    </citation>
    <scope>NUCLEOTIDE SEQUENCE [LARGE SCALE GENOMIC DNA]</scope>
    <source>
        <strain evidence="2 3">SS1714</strain>
    </source>
</reference>
<gene>
    <name evidence="2" type="ORF">CBF28_11165</name>
</gene>
<feature type="transmembrane region" description="Helical" evidence="1">
    <location>
        <begin position="213"/>
        <end position="237"/>
    </location>
</feature>
<dbReference type="EMBL" id="NGKB01000011">
    <property type="protein sequence ID" value="RSU12390.1"/>
    <property type="molecule type" value="Genomic_DNA"/>
</dbReference>
<dbReference type="OrthoDB" id="2199810at2"/>
<feature type="transmembrane region" description="Helical" evidence="1">
    <location>
        <begin position="17"/>
        <end position="35"/>
    </location>
</feature>
<comment type="caution">
    <text evidence="2">The sequence shown here is derived from an EMBL/GenBank/DDBJ whole genome shotgun (WGS) entry which is preliminary data.</text>
</comment>
<evidence type="ECO:0000313" key="2">
    <source>
        <dbReference type="EMBL" id="RSU12390.1"/>
    </source>
</evidence>
<evidence type="ECO:0000256" key="1">
    <source>
        <dbReference type="SAM" id="Phobius"/>
    </source>
</evidence>
<dbReference type="Proteomes" id="UP000288028">
    <property type="component" value="Unassembled WGS sequence"/>
</dbReference>
<keyword evidence="1" id="KW-0472">Membrane</keyword>
<organism evidence="2 3">
    <name type="scientific">Vagococcus carniphilus</name>
    <dbReference type="NCBI Taxonomy" id="218144"/>
    <lineage>
        <taxon>Bacteria</taxon>
        <taxon>Bacillati</taxon>
        <taxon>Bacillota</taxon>
        <taxon>Bacilli</taxon>
        <taxon>Lactobacillales</taxon>
        <taxon>Enterococcaceae</taxon>
        <taxon>Vagococcus</taxon>
    </lineage>
</organism>